<dbReference type="InterPro" id="IPR017853">
    <property type="entry name" value="GH"/>
</dbReference>
<dbReference type="PANTHER" id="PTHR46145">
    <property type="entry name" value="HEPARANASE"/>
    <property type="match status" value="1"/>
</dbReference>
<dbReference type="AlphaFoldDB" id="A0A0R3N4H9"/>
<dbReference type="Gene3D" id="3.20.20.80">
    <property type="entry name" value="Glycosidases"/>
    <property type="match status" value="1"/>
</dbReference>
<proteinExistence type="predicted"/>
<feature type="signal peptide" evidence="1">
    <location>
        <begin position="1"/>
        <end position="21"/>
    </location>
</feature>
<evidence type="ECO:0000313" key="2">
    <source>
        <dbReference type="EMBL" id="KRR24853.1"/>
    </source>
</evidence>
<dbReference type="SUPFAM" id="SSF51445">
    <property type="entry name" value="(Trans)glycosidases"/>
    <property type="match status" value="1"/>
</dbReference>
<dbReference type="Proteomes" id="UP000051660">
    <property type="component" value="Unassembled WGS sequence"/>
</dbReference>
<dbReference type="EMBL" id="LLYB01000060">
    <property type="protein sequence ID" value="KRR24853.1"/>
    <property type="molecule type" value="Genomic_DNA"/>
</dbReference>
<reference evidence="2 3" key="1">
    <citation type="submission" date="2014-03" db="EMBL/GenBank/DDBJ databases">
        <title>Bradyrhizobium valentinum sp. nov., isolated from effective nodules of Lupinus mariae-josephae, a lupine endemic of basic-lime soils in Eastern Spain.</title>
        <authorList>
            <person name="Duran D."/>
            <person name="Rey L."/>
            <person name="Navarro A."/>
            <person name="Busquets A."/>
            <person name="Imperial J."/>
            <person name="Ruiz-Argueso T."/>
        </authorList>
    </citation>
    <scope>NUCLEOTIDE SEQUENCE [LARGE SCALE GENOMIC DNA]</scope>
    <source>
        <strain evidence="2 3">CCBAU 23086</strain>
    </source>
</reference>
<evidence type="ECO:0008006" key="4">
    <source>
        <dbReference type="Google" id="ProtNLM"/>
    </source>
</evidence>
<evidence type="ECO:0000313" key="3">
    <source>
        <dbReference type="Proteomes" id="UP000051660"/>
    </source>
</evidence>
<dbReference type="Pfam" id="PF03662">
    <property type="entry name" value="Glyco_hydro_79n"/>
    <property type="match status" value="1"/>
</dbReference>
<dbReference type="InterPro" id="IPR005199">
    <property type="entry name" value="Glyco_hydro_79"/>
</dbReference>
<feature type="chain" id="PRO_5006445038" description="Glycosyl hydrolase family 79, N-terminal domain" evidence="1">
    <location>
        <begin position="22"/>
        <end position="529"/>
    </location>
</feature>
<dbReference type="GO" id="GO:0016020">
    <property type="term" value="C:membrane"/>
    <property type="evidence" value="ECO:0007669"/>
    <property type="project" value="InterPro"/>
</dbReference>
<comment type="caution">
    <text evidence="2">The sequence shown here is derived from an EMBL/GenBank/DDBJ whole genome shotgun (WGS) entry which is preliminary data.</text>
</comment>
<dbReference type="GO" id="GO:0016798">
    <property type="term" value="F:hydrolase activity, acting on glycosyl bonds"/>
    <property type="evidence" value="ECO:0007669"/>
    <property type="project" value="InterPro"/>
</dbReference>
<organism evidence="2 3">
    <name type="scientific">Bradyrhizobium lablabi</name>
    <dbReference type="NCBI Taxonomy" id="722472"/>
    <lineage>
        <taxon>Bacteria</taxon>
        <taxon>Pseudomonadati</taxon>
        <taxon>Pseudomonadota</taxon>
        <taxon>Alphaproteobacteria</taxon>
        <taxon>Hyphomicrobiales</taxon>
        <taxon>Nitrobacteraceae</taxon>
        <taxon>Bradyrhizobium</taxon>
    </lineage>
</organism>
<accession>A0A0R3N4H9</accession>
<dbReference type="OrthoDB" id="366350at2"/>
<name>A0A0R3N4H9_9BRAD</name>
<evidence type="ECO:0000256" key="1">
    <source>
        <dbReference type="SAM" id="SignalP"/>
    </source>
</evidence>
<dbReference type="PANTHER" id="PTHR46145:SF4">
    <property type="entry name" value="HEPARANASE"/>
    <property type="match status" value="1"/>
</dbReference>
<sequence>MAMTRSSGFKVVMGIAIAAFAGSERAAAQAPTLSVDPSLLPRLGTIDARFQSYNLEMVEVTGGRFWKPYRASASAPPDRGAVNAANMPRGGNPDLYEYREPIDLSNPRLRTLAAALAPAYVRVSGTWANTTYFADSDKAPSTPPDGFRAVLSRERWKGVIDFARAVSADIVTSMATSPGVRDASGLWQSDQARRLFAYTRSAGGKIAAAEFMNEPTLAAMGGAPGGYDAAAYGRDFKAFVAFIKASEPDVIVLGPGSIGETAQQSSRQSSADFIITRDLLAASGPGIDAFSYHHYGALSQRCSGIPGQTTPEAALSEDWLESTDRTRAFYQSLRDEFAPGKPMWLSETAEAACGGNPWASTFLDTFRYLDQLGRLARAGVQMVAHNTLAASDYGLLDEGTFRPRPNYWAALLWRTLMGPTVLDAGRRDGMHLYVHCGRGMRGAVTLLAINTSRTNAAALRLPVASERYTLSADDLQSEAVKLNGTVLELGPNDELPRLAGVTAPPDTVELAPATITFLRVEDAKNPACD</sequence>
<gene>
    <name evidence="2" type="ORF">CQ14_05835</name>
</gene>
<keyword evidence="1" id="KW-0732">Signal</keyword>
<protein>
    <recommendedName>
        <fullName evidence="4">Glycosyl hydrolase family 79, N-terminal domain</fullName>
    </recommendedName>
</protein>